<dbReference type="InterPro" id="IPR003533">
    <property type="entry name" value="Doublecortin_dom"/>
</dbReference>
<reference evidence="2" key="1">
    <citation type="submission" date="2019-07" db="EMBL/GenBank/DDBJ databases">
        <title>Annotation for the trematode Paragonimus miyazaki's.</title>
        <authorList>
            <person name="Choi Y.-J."/>
        </authorList>
    </citation>
    <scope>NUCLEOTIDE SEQUENCE</scope>
    <source>
        <strain evidence="2">Japan</strain>
    </source>
</reference>
<dbReference type="PANTHER" id="PTHR23004">
    <property type="entry name" value="DOUBLECORTIN DOMAIN CONTAINING 2"/>
    <property type="match status" value="1"/>
</dbReference>
<dbReference type="Gene3D" id="3.10.20.230">
    <property type="entry name" value="Doublecortin domain"/>
    <property type="match status" value="2"/>
</dbReference>
<gene>
    <name evidence="2" type="ORF">EG68_02894</name>
</gene>
<proteinExistence type="predicted"/>
<dbReference type="InterPro" id="IPR036572">
    <property type="entry name" value="Doublecortin_dom_sf"/>
</dbReference>
<dbReference type="EMBL" id="JTDE01000960">
    <property type="protein sequence ID" value="KAF7259955.1"/>
    <property type="molecule type" value="Genomic_DNA"/>
</dbReference>
<dbReference type="AlphaFoldDB" id="A0A8S9YXV9"/>
<dbReference type="Proteomes" id="UP000822476">
    <property type="component" value="Unassembled WGS sequence"/>
</dbReference>
<evidence type="ECO:0000259" key="1">
    <source>
        <dbReference type="PROSITE" id="PS50309"/>
    </source>
</evidence>
<sequence length="213" mass="25125">MERFDNIKCDHNREGNTLNFVVHRNGDSNNSGNKVFINAKIASNLESLLEETRRQLGQFYPAINQLISIESGKPMKSIEDIDVGKRYIAVPRGDKLKHLDYERIEENLLHPKKSRTPEEIFRQHWRCRTRTLRFETGRLLSDFKKKPKTIYVYRNGDAFTPAIRVVLRPFHLMEFELVMRTIQDHVILLEGKSVRRSVFRSGFIAYRSLYSKR</sequence>
<dbReference type="SUPFAM" id="SSF89837">
    <property type="entry name" value="Doublecortin (DC)"/>
    <property type="match status" value="2"/>
</dbReference>
<evidence type="ECO:0000313" key="2">
    <source>
        <dbReference type="EMBL" id="KAF7259955.1"/>
    </source>
</evidence>
<dbReference type="GO" id="GO:0035556">
    <property type="term" value="P:intracellular signal transduction"/>
    <property type="evidence" value="ECO:0007669"/>
    <property type="project" value="InterPro"/>
</dbReference>
<dbReference type="OrthoDB" id="6262158at2759"/>
<evidence type="ECO:0000313" key="3">
    <source>
        <dbReference type="Proteomes" id="UP000822476"/>
    </source>
</evidence>
<comment type="caution">
    <text evidence="2">The sequence shown here is derived from an EMBL/GenBank/DDBJ whole genome shotgun (WGS) entry which is preliminary data.</text>
</comment>
<dbReference type="PROSITE" id="PS50309">
    <property type="entry name" value="DC"/>
    <property type="match status" value="2"/>
</dbReference>
<accession>A0A8S9YXV9</accession>
<feature type="domain" description="Doublecortin" evidence="1">
    <location>
        <begin position="18"/>
        <end position="102"/>
    </location>
</feature>
<keyword evidence="3" id="KW-1185">Reference proteome</keyword>
<organism evidence="2 3">
    <name type="scientific">Paragonimus skrjabini miyazakii</name>
    <dbReference type="NCBI Taxonomy" id="59628"/>
    <lineage>
        <taxon>Eukaryota</taxon>
        <taxon>Metazoa</taxon>
        <taxon>Spiralia</taxon>
        <taxon>Lophotrochozoa</taxon>
        <taxon>Platyhelminthes</taxon>
        <taxon>Trematoda</taxon>
        <taxon>Digenea</taxon>
        <taxon>Plagiorchiida</taxon>
        <taxon>Troglotremata</taxon>
        <taxon>Troglotrematidae</taxon>
        <taxon>Paragonimus</taxon>
    </lineage>
</organism>
<dbReference type="GO" id="GO:0005874">
    <property type="term" value="C:microtubule"/>
    <property type="evidence" value="ECO:0007669"/>
    <property type="project" value="TreeGrafter"/>
</dbReference>
<name>A0A8S9YXV9_9TREM</name>
<dbReference type="PANTHER" id="PTHR23004:SF11">
    <property type="entry name" value="PROTEIN RPI-1"/>
    <property type="match status" value="1"/>
</dbReference>
<protein>
    <recommendedName>
        <fullName evidence="1">Doublecortin domain-containing protein</fullName>
    </recommendedName>
</protein>
<feature type="domain" description="Doublecortin" evidence="1">
    <location>
        <begin position="148"/>
        <end position="213"/>
    </location>
</feature>
<dbReference type="GO" id="GO:0005815">
    <property type="term" value="C:microtubule organizing center"/>
    <property type="evidence" value="ECO:0007669"/>
    <property type="project" value="TreeGrafter"/>
</dbReference>